<evidence type="ECO:0000313" key="1">
    <source>
        <dbReference type="EMBL" id="OCL26011.1"/>
    </source>
</evidence>
<accession>A0A1C0A733</accession>
<proteinExistence type="predicted"/>
<protein>
    <submittedName>
        <fullName evidence="1">Uncharacterized protein</fullName>
    </submittedName>
</protein>
<comment type="caution">
    <text evidence="1">The sequence shown here is derived from an EMBL/GenBank/DDBJ whole genome shotgun (WGS) entry which is preliminary data.</text>
</comment>
<keyword evidence="2" id="KW-1185">Reference proteome</keyword>
<organism evidence="1 2">
    <name type="scientific">Orenia metallireducens</name>
    <dbReference type="NCBI Taxonomy" id="1413210"/>
    <lineage>
        <taxon>Bacteria</taxon>
        <taxon>Bacillati</taxon>
        <taxon>Bacillota</taxon>
        <taxon>Clostridia</taxon>
        <taxon>Halanaerobiales</taxon>
        <taxon>Halobacteroidaceae</taxon>
        <taxon>Orenia</taxon>
    </lineage>
</organism>
<evidence type="ECO:0000313" key="2">
    <source>
        <dbReference type="Proteomes" id="UP000093514"/>
    </source>
</evidence>
<sequence>MYVLNNPLKYTDPDGHDYLGIGEALDDLAEKGELPWDRTARELTFMDYMKGLNEVKHFFDSDTDRLLNHYRQSDEYFEWQLTSKEANYLRSIKLAKTGVEVAGFVELGAAAYGEYKASKSVAKLDNLASEARFFDELGKWSAEYNYNKYYPRAVGGDIHPAYTRFTEAVKRHKGMITGDQRAIFPSQRAAKQATSEIAGDLGSETIRWNMNRYDIKNLDLNWQTRDAISNSKRIYARWNKDMTVGWRHDIFGHVFPDVMLIHHILM</sequence>
<gene>
    <name evidence="1" type="ORF">U472_08270</name>
</gene>
<reference evidence="2" key="1">
    <citation type="submission" date="2016-07" db="EMBL/GenBank/DDBJ databases">
        <authorList>
            <person name="Florea S."/>
            <person name="Webb J.S."/>
            <person name="Jaromczyk J."/>
            <person name="Schardl C.L."/>
        </authorList>
    </citation>
    <scope>NUCLEOTIDE SEQUENCE [LARGE SCALE GENOMIC DNA]</scope>
    <source>
        <strain evidence="2">Z6</strain>
    </source>
</reference>
<reference evidence="1 2" key="2">
    <citation type="submission" date="2016-08" db="EMBL/GenBank/DDBJ databases">
        <title>Orenia metallireducens sp. nov. strain Z6, a Novel Metal-reducing Firmicute from the Deep Subsurface.</title>
        <authorList>
            <person name="Maxim B.I."/>
            <person name="Kenneth K."/>
            <person name="Flynn T.M."/>
            <person name="Oloughlin E.J."/>
            <person name="Locke R.A."/>
            <person name="Weber J.R."/>
            <person name="Egan S.M."/>
            <person name="Mackie R.I."/>
            <person name="Cann I.K."/>
        </authorList>
    </citation>
    <scope>NUCLEOTIDE SEQUENCE [LARGE SCALE GENOMIC DNA]</scope>
    <source>
        <strain evidence="1 2">Z6</strain>
    </source>
</reference>
<dbReference type="EMBL" id="LWDV01000009">
    <property type="protein sequence ID" value="OCL26011.1"/>
    <property type="molecule type" value="Genomic_DNA"/>
</dbReference>
<name>A0A1C0A733_9FIRM</name>
<dbReference type="Proteomes" id="UP000093514">
    <property type="component" value="Unassembled WGS sequence"/>
</dbReference>
<dbReference type="AlphaFoldDB" id="A0A1C0A733"/>